<dbReference type="GO" id="GO:0046872">
    <property type="term" value="F:metal ion binding"/>
    <property type="evidence" value="ECO:0007669"/>
    <property type="project" value="UniProtKB-KW"/>
</dbReference>
<feature type="domain" description="Radical SAM core" evidence="8">
    <location>
        <begin position="214"/>
        <end position="461"/>
    </location>
</feature>
<dbReference type="SFLD" id="SFLDS00029">
    <property type="entry name" value="Radical_SAM"/>
    <property type="match status" value="1"/>
</dbReference>
<dbReference type="Proteomes" id="UP000266841">
    <property type="component" value="Unassembled WGS sequence"/>
</dbReference>
<dbReference type="InterPro" id="IPR013785">
    <property type="entry name" value="Aldolase_TIM"/>
</dbReference>
<dbReference type="OMA" id="YHATAND"/>
<dbReference type="SUPFAM" id="SSF102114">
    <property type="entry name" value="Radical SAM enzymes"/>
    <property type="match status" value="1"/>
</dbReference>
<dbReference type="GO" id="GO:0030488">
    <property type="term" value="P:tRNA methylation"/>
    <property type="evidence" value="ECO:0007669"/>
    <property type="project" value="TreeGrafter"/>
</dbReference>
<dbReference type="InterPro" id="IPR058240">
    <property type="entry name" value="rSAM_sf"/>
</dbReference>
<keyword evidence="5" id="KW-0408">Iron</keyword>
<name>K0RCY9_THAOC</name>
<dbReference type="PANTHER" id="PTHR30544">
    <property type="entry name" value="23S RRNA METHYLTRANSFERASE"/>
    <property type="match status" value="1"/>
</dbReference>
<accession>K0RCY9</accession>
<evidence type="ECO:0000256" key="4">
    <source>
        <dbReference type="ARBA" id="ARBA00022723"/>
    </source>
</evidence>
<dbReference type="InterPro" id="IPR040072">
    <property type="entry name" value="Methyltransferase_A"/>
</dbReference>
<dbReference type="AlphaFoldDB" id="K0RCY9"/>
<dbReference type="GO" id="GO:0003824">
    <property type="term" value="F:catalytic activity"/>
    <property type="evidence" value="ECO:0007669"/>
    <property type="project" value="InterPro"/>
</dbReference>
<keyword evidence="6" id="KW-0411">Iron-sulfur</keyword>
<evidence type="ECO:0000313" key="10">
    <source>
        <dbReference type="Proteomes" id="UP000266841"/>
    </source>
</evidence>
<feature type="region of interest" description="Disordered" evidence="7">
    <location>
        <begin position="25"/>
        <end position="46"/>
    </location>
</feature>
<evidence type="ECO:0000256" key="3">
    <source>
        <dbReference type="ARBA" id="ARBA00022691"/>
    </source>
</evidence>
<evidence type="ECO:0000313" key="9">
    <source>
        <dbReference type="EMBL" id="EJK46961.1"/>
    </source>
</evidence>
<keyword evidence="2" id="KW-0004">4Fe-4S</keyword>
<dbReference type="EMBL" id="AGNL01047438">
    <property type="protein sequence ID" value="EJK46961.1"/>
    <property type="molecule type" value="Genomic_DNA"/>
</dbReference>
<sequence length="505" mass="55476">MPPYTGLAAAFVCVGPLPVWRTHPSSRHQLRADHSDGGRAPPPIGESDAGLLGLSLDELGLALGGSGRAVGVWGCLSSGLDPNIMEDGEDPSDASVAAAWDAVQPTSAPLVAVEEQEKRHNGRMGRAAFQRLQELMKRYRKANDEGGKEVIRTIENSIATLSQLKTSNDGTTKLLLRMRKDGLEVESVIIPWFDKGFSTLCVSSQVGVSSDSPLDFSSRRESHLKPRQCKQGCTFCATGRMGKMRSLTTDEILVQRQLCGLPKRKWANVYYLRGMGEPADNVEQVVPAVQTLADRQMFGLAQSKITVSTVAPDPSAFVELGKAPSTLAWSVHAVDDELRRTLVPTTRHTMEELKTGLIEALKGRSNKLRRTMLEVALIDGINDSDKEAQLLARFARSIMDEVKGSKVVVNVIPVWMISLCPQLRGLPQKSKPHFAFVASRPKYNPIDHPYYRAPSKERVLRFQQQITDNGVLCYVRTTRGDEEDAACGQLATKKQKKKNLSVPHS</sequence>
<evidence type="ECO:0000256" key="2">
    <source>
        <dbReference type="ARBA" id="ARBA00022485"/>
    </source>
</evidence>
<comment type="cofactor">
    <cofactor evidence="1">
        <name>[4Fe-4S] cluster</name>
        <dbReference type="ChEBI" id="CHEBI:49883"/>
    </cofactor>
</comment>
<evidence type="ECO:0000256" key="6">
    <source>
        <dbReference type="ARBA" id="ARBA00023014"/>
    </source>
</evidence>
<proteinExistence type="predicted"/>
<dbReference type="GO" id="GO:0070475">
    <property type="term" value="P:rRNA base methylation"/>
    <property type="evidence" value="ECO:0007669"/>
    <property type="project" value="TreeGrafter"/>
</dbReference>
<evidence type="ECO:0000256" key="7">
    <source>
        <dbReference type="SAM" id="MobiDB-lite"/>
    </source>
</evidence>
<gene>
    <name evidence="9" type="ORF">THAOC_34352</name>
</gene>
<dbReference type="GO" id="GO:0051539">
    <property type="term" value="F:4 iron, 4 sulfur cluster binding"/>
    <property type="evidence" value="ECO:0007669"/>
    <property type="project" value="UniProtKB-KW"/>
</dbReference>
<evidence type="ECO:0000259" key="8">
    <source>
        <dbReference type="PROSITE" id="PS51918"/>
    </source>
</evidence>
<dbReference type="eggNOG" id="ENOG502QV91">
    <property type="taxonomic scope" value="Eukaryota"/>
</dbReference>
<dbReference type="InterPro" id="IPR007197">
    <property type="entry name" value="rSAM"/>
</dbReference>
<organism evidence="9 10">
    <name type="scientific">Thalassiosira oceanica</name>
    <name type="common">Marine diatom</name>
    <dbReference type="NCBI Taxonomy" id="159749"/>
    <lineage>
        <taxon>Eukaryota</taxon>
        <taxon>Sar</taxon>
        <taxon>Stramenopiles</taxon>
        <taxon>Ochrophyta</taxon>
        <taxon>Bacillariophyta</taxon>
        <taxon>Coscinodiscophyceae</taxon>
        <taxon>Thalassiosirophycidae</taxon>
        <taxon>Thalassiosirales</taxon>
        <taxon>Thalassiosiraceae</taxon>
        <taxon>Thalassiosira</taxon>
    </lineage>
</organism>
<protein>
    <recommendedName>
        <fullName evidence="8">Radical SAM core domain-containing protein</fullName>
    </recommendedName>
</protein>
<dbReference type="PANTHER" id="PTHR30544:SF5">
    <property type="entry name" value="RADICAL SAM CORE DOMAIN-CONTAINING PROTEIN"/>
    <property type="match status" value="1"/>
</dbReference>
<keyword evidence="3" id="KW-0949">S-adenosyl-L-methionine</keyword>
<comment type="caution">
    <text evidence="9">The sequence shown here is derived from an EMBL/GenBank/DDBJ whole genome shotgun (WGS) entry which is preliminary data.</text>
</comment>
<dbReference type="Gene3D" id="3.20.20.70">
    <property type="entry name" value="Aldolase class I"/>
    <property type="match status" value="2"/>
</dbReference>
<dbReference type="Pfam" id="PF04055">
    <property type="entry name" value="Radical_SAM"/>
    <property type="match status" value="1"/>
</dbReference>
<keyword evidence="4" id="KW-0479">Metal-binding</keyword>
<evidence type="ECO:0000256" key="1">
    <source>
        <dbReference type="ARBA" id="ARBA00001966"/>
    </source>
</evidence>
<dbReference type="PROSITE" id="PS51918">
    <property type="entry name" value="RADICAL_SAM"/>
    <property type="match status" value="1"/>
</dbReference>
<dbReference type="OrthoDB" id="538249at2759"/>
<evidence type="ECO:0000256" key="5">
    <source>
        <dbReference type="ARBA" id="ARBA00023004"/>
    </source>
</evidence>
<keyword evidence="10" id="KW-1185">Reference proteome</keyword>
<reference evidence="9 10" key="1">
    <citation type="journal article" date="2012" name="Genome Biol.">
        <title>Genome and low-iron response of an oceanic diatom adapted to chronic iron limitation.</title>
        <authorList>
            <person name="Lommer M."/>
            <person name="Specht M."/>
            <person name="Roy A.S."/>
            <person name="Kraemer L."/>
            <person name="Andreson R."/>
            <person name="Gutowska M.A."/>
            <person name="Wolf J."/>
            <person name="Bergner S.V."/>
            <person name="Schilhabel M.B."/>
            <person name="Klostermeier U.C."/>
            <person name="Beiko R.G."/>
            <person name="Rosenstiel P."/>
            <person name="Hippler M."/>
            <person name="Laroche J."/>
        </authorList>
    </citation>
    <scope>NUCLEOTIDE SEQUENCE [LARGE SCALE GENOMIC DNA]</scope>
    <source>
        <strain evidence="9 10">CCMP1005</strain>
    </source>
</reference>